<evidence type="ECO:0000313" key="2">
    <source>
        <dbReference type="Proteomes" id="UP000823632"/>
    </source>
</evidence>
<dbReference type="Proteomes" id="UP000823632">
    <property type="component" value="Unassembled WGS sequence"/>
</dbReference>
<sequence>MTDISFTSIIRPVCSASFDSQTSSIVNNVNVWNIRGAKKGISAKTDRILDCTALGLTDGQTVFLMHITPDLSSNNAVFSYIAGKIRSSVDMTNEYLQALLVGSKNYSRESVTGYNNFAKFLKDNNIPYSELKGGENIHKIAYNSVKDEWLISNPDIDAFIKRGVINPEKLLKYGFDEVRINKLDEVV</sequence>
<reference evidence="1" key="1">
    <citation type="submission" date="2020-10" db="EMBL/GenBank/DDBJ databases">
        <authorList>
            <person name="Gilroy R."/>
        </authorList>
    </citation>
    <scope>NUCLEOTIDE SEQUENCE</scope>
    <source>
        <strain evidence="1">10192</strain>
    </source>
</reference>
<accession>A0A9D9DT47</accession>
<comment type="caution">
    <text evidence="1">The sequence shown here is derived from an EMBL/GenBank/DDBJ whole genome shotgun (WGS) entry which is preliminary data.</text>
</comment>
<name>A0A9D9DT47_9BACT</name>
<proteinExistence type="predicted"/>
<reference evidence="1" key="2">
    <citation type="journal article" date="2021" name="PeerJ">
        <title>Extensive microbial diversity within the chicken gut microbiome revealed by metagenomics and culture.</title>
        <authorList>
            <person name="Gilroy R."/>
            <person name="Ravi A."/>
            <person name="Getino M."/>
            <person name="Pursley I."/>
            <person name="Horton D.L."/>
            <person name="Alikhan N.F."/>
            <person name="Baker D."/>
            <person name="Gharbi K."/>
            <person name="Hall N."/>
            <person name="Watson M."/>
            <person name="Adriaenssens E.M."/>
            <person name="Foster-Nyarko E."/>
            <person name="Jarju S."/>
            <person name="Secka A."/>
            <person name="Antonio M."/>
            <person name="Oren A."/>
            <person name="Chaudhuri R.R."/>
            <person name="La Ragione R."/>
            <person name="Hildebrand F."/>
            <person name="Pallen M.J."/>
        </authorList>
    </citation>
    <scope>NUCLEOTIDE SEQUENCE</scope>
    <source>
        <strain evidence="1">10192</strain>
    </source>
</reference>
<gene>
    <name evidence="1" type="ORF">IAC76_05455</name>
</gene>
<evidence type="ECO:0000313" key="1">
    <source>
        <dbReference type="EMBL" id="MBO8430814.1"/>
    </source>
</evidence>
<dbReference type="EMBL" id="JADIND010000114">
    <property type="protein sequence ID" value="MBO8430814.1"/>
    <property type="molecule type" value="Genomic_DNA"/>
</dbReference>
<organism evidence="1 2">
    <name type="scientific">Candidatus Scatousia excrementipullorum</name>
    <dbReference type="NCBI Taxonomy" id="2840936"/>
    <lineage>
        <taxon>Bacteria</taxon>
        <taxon>Candidatus Scatousia</taxon>
    </lineage>
</organism>
<dbReference type="AlphaFoldDB" id="A0A9D9DT47"/>
<protein>
    <submittedName>
        <fullName evidence="1">Uncharacterized protein</fullName>
    </submittedName>
</protein>